<dbReference type="Proteomes" id="UP000502377">
    <property type="component" value="Chromosome"/>
</dbReference>
<accession>A0A6G5QKY1</accession>
<dbReference type="InterPro" id="IPR044717">
    <property type="entry name" value="NIC1"/>
</dbReference>
<dbReference type="KEGG" id="crx:CRECT_0571"/>
<organism evidence="3 4">
    <name type="scientific">Campylobacter rectus</name>
    <name type="common">Wolinella recta</name>
    <dbReference type="NCBI Taxonomy" id="203"/>
    <lineage>
        <taxon>Bacteria</taxon>
        <taxon>Pseudomonadati</taxon>
        <taxon>Campylobacterota</taxon>
        <taxon>Epsilonproteobacteria</taxon>
        <taxon>Campylobacterales</taxon>
        <taxon>Campylobacteraceae</taxon>
        <taxon>Campylobacter</taxon>
    </lineage>
</organism>
<dbReference type="CDD" id="cd00431">
    <property type="entry name" value="cysteine_hydrolases"/>
    <property type="match status" value="1"/>
</dbReference>
<dbReference type="Gene3D" id="3.40.50.850">
    <property type="entry name" value="Isochorismatase-like"/>
    <property type="match status" value="1"/>
</dbReference>
<feature type="region of interest" description="Disordered" evidence="1">
    <location>
        <begin position="37"/>
        <end position="56"/>
    </location>
</feature>
<dbReference type="SUPFAM" id="SSF52499">
    <property type="entry name" value="Isochorismatase-like hydrolases"/>
    <property type="match status" value="1"/>
</dbReference>
<dbReference type="InterPro" id="IPR000868">
    <property type="entry name" value="Isochorismatase-like_dom"/>
</dbReference>
<dbReference type="EMBL" id="CP012543">
    <property type="protein sequence ID" value="QCD46262.1"/>
    <property type="molecule type" value="Genomic_DNA"/>
</dbReference>
<reference evidence="3 4" key="1">
    <citation type="submission" date="2016-07" db="EMBL/GenBank/DDBJ databases">
        <title>Comparative genomics of the Campylobacter concisus group.</title>
        <authorList>
            <person name="Miller W.G."/>
            <person name="Yee E."/>
            <person name="Chapman M.H."/>
            <person name="Huynh S."/>
            <person name="Bono J.L."/>
            <person name="On S.L.W."/>
            <person name="StLeger J."/>
            <person name="Foster G."/>
            <person name="Parker C.T."/>
        </authorList>
    </citation>
    <scope>NUCLEOTIDE SEQUENCE [LARGE SCALE GENOMIC DNA]</scope>
    <source>
        <strain evidence="3 4">ATCC 33238</strain>
    </source>
</reference>
<evidence type="ECO:0000259" key="2">
    <source>
        <dbReference type="Pfam" id="PF00857"/>
    </source>
</evidence>
<evidence type="ECO:0000313" key="4">
    <source>
        <dbReference type="Proteomes" id="UP000502377"/>
    </source>
</evidence>
<feature type="compositionally biased region" description="Basic and acidic residues" evidence="1">
    <location>
        <begin position="37"/>
        <end position="48"/>
    </location>
</feature>
<dbReference type="InterPro" id="IPR036380">
    <property type="entry name" value="Isochorismatase-like_sf"/>
</dbReference>
<dbReference type="GO" id="GO:0008936">
    <property type="term" value="F:nicotinamidase activity"/>
    <property type="evidence" value="ECO:0007669"/>
    <property type="project" value="UniProtKB-EC"/>
</dbReference>
<sequence length="272" mass="29731">MKFDAKILEDLAEWFEGLKEIKFSEILDATDKFERGAGADDGSHKKGGESNAVNQNERNLAANLKEKRSENLASGAANKFANIAFISVDMIEGFCSTGPLASPRVGAIADGVVQTFSAAYVAGVRNLVLLEDSHEANCAEFDAFPPHAIKGTDGANTIPQLRKLPFFDELKIFRKNSLSAAYCTEFNEFIAQNPHINTFVVLGDCTDLCVYQLVSHLKLSANEANIRRRVVVPASLVATYDAPGHEGDFYHAMFLRHMQTGLGAQVVRGIKF</sequence>
<dbReference type="PANTHER" id="PTHR47297:SF2">
    <property type="entry name" value="OS02G0606800 PROTEIN"/>
    <property type="match status" value="1"/>
</dbReference>
<dbReference type="EC" id="3.5.1.19" evidence="3"/>
<evidence type="ECO:0000256" key="1">
    <source>
        <dbReference type="SAM" id="MobiDB-lite"/>
    </source>
</evidence>
<name>A0A6G5QKY1_CAMRE</name>
<feature type="domain" description="Isochorismatase-like" evidence="2">
    <location>
        <begin position="84"/>
        <end position="248"/>
    </location>
</feature>
<evidence type="ECO:0000313" key="3">
    <source>
        <dbReference type="EMBL" id="QCD46262.1"/>
    </source>
</evidence>
<gene>
    <name evidence="3" type="primary">pncA</name>
    <name evidence="3" type="ORF">CRECT_0571</name>
</gene>
<proteinExistence type="predicted"/>
<keyword evidence="3" id="KW-0378">Hydrolase</keyword>
<dbReference type="Pfam" id="PF00857">
    <property type="entry name" value="Isochorismatase"/>
    <property type="match status" value="1"/>
</dbReference>
<dbReference type="PANTHER" id="PTHR47297">
    <property type="match status" value="1"/>
</dbReference>
<dbReference type="EC" id="3.5.1.-" evidence="3"/>
<protein>
    <submittedName>
        <fullName evidence="3">Pyrazinamidase / nicotinamidase</fullName>
        <ecNumber evidence="3">3.5.1.-</ecNumber>
        <ecNumber evidence="3">3.5.1.19</ecNumber>
    </submittedName>
</protein>
<dbReference type="AlphaFoldDB" id="A0A6G5QKY1"/>
<dbReference type="RefSeq" id="WP_004319298.1">
    <property type="nucleotide sequence ID" value="NZ_CP012543.1"/>
</dbReference>
<dbReference type="GO" id="GO:0019365">
    <property type="term" value="P:pyridine nucleotide salvage"/>
    <property type="evidence" value="ECO:0007669"/>
    <property type="project" value="InterPro"/>
</dbReference>